<keyword evidence="2" id="KW-1185">Reference proteome</keyword>
<dbReference type="Proteomes" id="UP000789508">
    <property type="component" value="Unassembled WGS sequence"/>
</dbReference>
<dbReference type="EMBL" id="CAJVPS010013604">
    <property type="protein sequence ID" value="CAG8677925.1"/>
    <property type="molecule type" value="Genomic_DNA"/>
</dbReference>
<name>A0A9N9EKG3_9GLOM</name>
<accession>A0A9N9EKG3</accession>
<gene>
    <name evidence="1" type="ORF">ALEPTO_LOCUS10772</name>
</gene>
<proteinExistence type="predicted"/>
<dbReference type="AlphaFoldDB" id="A0A9N9EKG3"/>
<comment type="caution">
    <text evidence="1">The sequence shown here is derived from an EMBL/GenBank/DDBJ whole genome shotgun (WGS) entry which is preliminary data.</text>
</comment>
<sequence>MTDNILTGSERLQDLLGRDSVTEIEIRGTDEKLEGTDLSKREAEGPDEEMKGLFLGFFYNMIELSRGRYPYLSDLALARKEATFQEREYIISTTFLMSAAARQTRWLVYTLNMNLRDNWSIQLRNANISKMFKT</sequence>
<evidence type="ECO:0000313" key="1">
    <source>
        <dbReference type="EMBL" id="CAG8677925.1"/>
    </source>
</evidence>
<organism evidence="1 2">
    <name type="scientific">Ambispora leptoticha</name>
    <dbReference type="NCBI Taxonomy" id="144679"/>
    <lineage>
        <taxon>Eukaryota</taxon>
        <taxon>Fungi</taxon>
        <taxon>Fungi incertae sedis</taxon>
        <taxon>Mucoromycota</taxon>
        <taxon>Glomeromycotina</taxon>
        <taxon>Glomeromycetes</taxon>
        <taxon>Archaeosporales</taxon>
        <taxon>Ambisporaceae</taxon>
        <taxon>Ambispora</taxon>
    </lineage>
</organism>
<protein>
    <submittedName>
        <fullName evidence="1">7124_t:CDS:1</fullName>
    </submittedName>
</protein>
<evidence type="ECO:0000313" key="2">
    <source>
        <dbReference type="Proteomes" id="UP000789508"/>
    </source>
</evidence>
<reference evidence="1" key="1">
    <citation type="submission" date="2021-06" db="EMBL/GenBank/DDBJ databases">
        <authorList>
            <person name="Kallberg Y."/>
            <person name="Tangrot J."/>
            <person name="Rosling A."/>
        </authorList>
    </citation>
    <scope>NUCLEOTIDE SEQUENCE</scope>
    <source>
        <strain evidence="1">FL130A</strain>
    </source>
</reference>